<dbReference type="PROSITE" id="PS50943">
    <property type="entry name" value="HTH_CROC1"/>
    <property type="match status" value="1"/>
</dbReference>
<dbReference type="SMART" id="SM00530">
    <property type="entry name" value="HTH_XRE"/>
    <property type="match status" value="1"/>
</dbReference>
<dbReference type="EnsemblBacteria" id="CAF28181">
    <property type="protein sequence ID" value="CAF28181"/>
    <property type="gene ID" value="BH14160"/>
</dbReference>
<organism evidence="3 4">
    <name type="scientific">Bartonella henselae (strain ATCC 49882 / DSM 28221 / CCUG 30454 / Houston 1)</name>
    <name type="common">Rochalimaea henselae</name>
    <dbReference type="NCBI Taxonomy" id="283166"/>
    <lineage>
        <taxon>Bacteria</taxon>
        <taxon>Pseudomonadati</taxon>
        <taxon>Pseudomonadota</taxon>
        <taxon>Alphaproteobacteria</taxon>
        <taxon>Hyphomicrobiales</taxon>
        <taxon>Bartonellaceae</taxon>
        <taxon>Bartonella</taxon>
    </lineage>
</organism>
<dbReference type="KEGG" id="bhe:BH14970"/>
<sequence length="128" mass="15051">MQARNLHQAKNLHNDIFVGKKIRFRRKMLKMSQKTLADHLKVSSQQIQKYETGLNRVSAGRLKEIADILSVPIAFFYADLFTKQDTPTQHDEIASNREEYFLLKSFRELKPKKQKAILWLISDQNESF</sequence>
<name>A0A0G2Q8M8_BARHE</name>
<evidence type="ECO:0000313" key="2">
    <source>
        <dbReference type="EMBL" id="CAF28181.1"/>
    </source>
</evidence>
<dbReference type="CDD" id="cd00093">
    <property type="entry name" value="HTH_XRE"/>
    <property type="match status" value="1"/>
</dbReference>
<protein>
    <submittedName>
        <fullName evidence="3">Transcriptional regulator</fullName>
    </submittedName>
</protein>
<dbReference type="Proteomes" id="UP000000421">
    <property type="component" value="Chromosome"/>
</dbReference>
<dbReference type="EMBL" id="BX897699">
    <property type="protein sequence ID" value="CAF28260.1"/>
    <property type="molecule type" value="Genomic_DNA"/>
</dbReference>
<dbReference type="EnsemblBacteria" id="CAF28260">
    <property type="protein sequence ID" value="CAF28260"/>
    <property type="gene ID" value="BH14970"/>
</dbReference>
<dbReference type="Gene3D" id="1.10.260.40">
    <property type="entry name" value="lambda repressor-like DNA-binding domains"/>
    <property type="match status" value="1"/>
</dbReference>
<reference evidence="3 4" key="1">
    <citation type="journal article" date="2004" name="Proc. Natl. Acad. Sci. U.S.A.">
        <title>The louse-borne human pathogen Bartonella quintana is a genomic derivative of the zoonotic agent Bartonella henselae.</title>
        <authorList>
            <person name="Alsmark U.C.M."/>
            <person name="Frank A.C."/>
            <person name="Karlberg E.O."/>
            <person name="Legault B.-A."/>
            <person name="Ardell D.H."/>
            <person name="Canbaeck B."/>
            <person name="Eriksson A.-S."/>
            <person name="Naeslund A.K."/>
            <person name="Handley S.A."/>
            <person name="Huvet M."/>
            <person name="La Scola B."/>
            <person name="Holmberg M."/>
            <person name="Andersson S.G.E."/>
        </authorList>
    </citation>
    <scope>NUCLEOTIDE SEQUENCE [LARGE SCALE GENOMIC DNA]</scope>
    <source>
        <strain evidence="4">ATCC 49882 / DSM 28221 / CCUG 30454 / Houston 1</strain>
        <strain evidence="3">Houston-1</strain>
    </source>
</reference>
<feature type="domain" description="HTH cro/C1-type" evidence="1">
    <location>
        <begin position="22"/>
        <end position="76"/>
    </location>
</feature>
<dbReference type="InterPro" id="IPR001387">
    <property type="entry name" value="Cro/C1-type_HTH"/>
</dbReference>
<dbReference type="AlphaFoldDB" id="A0A0G2Q8M8"/>
<dbReference type="GO" id="GO:0003677">
    <property type="term" value="F:DNA binding"/>
    <property type="evidence" value="ECO:0007669"/>
    <property type="project" value="InterPro"/>
</dbReference>
<dbReference type="RefSeq" id="WP_011181192.1">
    <property type="nucleotide sequence ID" value="NC_005956.1"/>
</dbReference>
<dbReference type="SUPFAM" id="SSF47413">
    <property type="entry name" value="lambda repressor-like DNA-binding domains"/>
    <property type="match status" value="1"/>
</dbReference>
<dbReference type="InterPro" id="IPR010982">
    <property type="entry name" value="Lambda_DNA-bd_dom_sf"/>
</dbReference>
<evidence type="ECO:0000259" key="1">
    <source>
        <dbReference type="PROSITE" id="PS50943"/>
    </source>
</evidence>
<dbReference type="GeneID" id="92986024"/>
<dbReference type="OrthoDB" id="7926037at2"/>
<dbReference type="PaxDb" id="283166-BH14160"/>
<dbReference type="KEGG" id="bhe:BH14160"/>
<dbReference type="Pfam" id="PF01381">
    <property type="entry name" value="HTH_3"/>
    <property type="match status" value="1"/>
</dbReference>
<evidence type="ECO:0000313" key="4">
    <source>
        <dbReference type="Proteomes" id="UP000000421"/>
    </source>
</evidence>
<dbReference type="EMBL" id="BX897699">
    <property type="protein sequence ID" value="CAF28181.1"/>
    <property type="molecule type" value="Genomic_DNA"/>
</dbReference>
<dbReference type="eggNOG" id="COG1396">
    <property type="taxonomic scope" value="Bacteria"/>
</dbReference>
<accession>A0A0G2Q8M8</accession>
<keyword evidence="4" id="KW-1185">Reference proteome</keyword>
<evidence type="ECO:0000313" key="3">
    <source>
        <dbReference type="EMBL" id="CAF28260.1"/>
    </source>
</evidence>
<gene>
    <name evidence="2" type="ordered locus">BH14160</name>
    <name evidence="3" type="ordered locus">BH14970</name>
</gene>
<proteinExistence type="predicted"/>